<keyword evidence="5 12" id="KW-0436">Ligase</keyword>
<reference evidence="15 16" key="1">
    <citation type="submission" date="2024-09" db="EMBL/GenBank/DDBJ databases">
        <authorList>
            <person name="Sun Q."/>
            <person name="Mori K."/>
        </authorList>
    </citation>
    <scope>NUCLEOTIDE SEQUENCE [LARGE SCALE GENOMIC DNA]</scope>
    <source>
        <strain evidence="15 16">CCM 7468</strain>
    </source>
</reference>
<evidence type="ECO:0000259" key="14">
    <source>
        <dbReference type="PROSITE" id="PS50975"/>
    </source>
</evidence>
<evidence type="ECO:0000256" key="5">
    <source>
        <dbReference type="ARBA" id="ARBA00022598"/>
    </source>
</evidence>
<evidence type="ECO:0000256" key="2">
    <source>
        <dbReference type="ARBA" id="ARBA00001946"/>
    </source>
</evidence>
<dbReference type="PROSITE" id="PS00184">
    <property type="entry name" value="GARS"/>
    <property type="match status" value="1"/>
</dbReference>
<dbReference type="Proteomes" id="UP001589789">
    <property type="component" value="Unassembled WGS sequence"/>
</dbReference>
<keyword evidence="7 12" id="KW-0658">Purine biosynthesis</keyword>
<comment type="pathway">
    <text evidence="3 12">Purine metabolism; IMP biosynthesis via de novo pathway; N(1)-(5-phospho-D-ribosyl)glycinamide from 5-phospho-alpha-D-ribose 1-diphosphate: step 2/2.</text>
</comment>
<dbReference type="InterPro" id="IPR011761">
    <property type="entry name" value="ATP-grasp"/>
</dbReference>
<evidence type="ECO:0000313" key="16">
    <source>
        <dbReference type="Proteomes" id="UP001589789"/>
    </source>
</evidence>
<dbReference type="PANTHER" id="PTHR43472">
    <property type="entry name" value="PHOSPHORIBOSYLAMINE--GLYCINE LIGASE"/>
    <property type="match status" value="1"/>
</dbReference>
<evidence type="ECO:0000313" key="15">
    <source>
        <dbReference type="EMBL" id="MFC0386568.1"/>
    </source>
</evidence>
<keyword evidence="8 13" id="KW-0067">ATP-binding</keyword>
<evidence type="ECO:0000256" key="10">
    <source>
        <dbReference type="ARBA" id="ARBA00042242"/>
    </source>
</evidence>
<dbReference type="InterPro" id="IPR020559">
    <property type="entry name" value="PRibGlycinamide_synth_CS"/>
</dbReference>
<keyword evidence="6 13" id="KW-0547">Nucleotide-binding</keyword>
<dbReference type="Gene3D" id="3.30.470.20">
    <property type="entry name" value="ATP-grasp fold, B domain"/>
    <property type="match status" value="1"/>
</dbReference>
<sequence>MKVLLVGGGGREHALAWRISESPRLVKLWCAPGNPGIAAHAECVAIGAEDIPALVAFARKNAVDLVMVGPEAPLTLGLADALAAEGIACFGPSAAAARLEGSKTFTKEVLDAAGAPTAAWRRFEDPAAARDYVRAQGAPIVVKADGLAAGKGVVVAATVGEAEAAIADIMESRVHGEAGASVVIEECMVGEEASFFALCDGVRALPLAAAQDHKRVGDGDTGPNTGGMGAYSPPPAFTEAVRGEVMARVVEPVLAEMNRRGAPFRGVLFVGLMLTATGPRVIEFNVRFGDPECQALMMRLRGDLLPALAAAAAGDLSGVSLDWSEEPSLVVVVAARGYPGAVAKGERIGGLEAAAAVPGARVFQAGTARGADGAVVSAGGRVLGIGASAPDLRAAREAAYRAVDALDWPGGFCRRDIAHRALQAGAL</sequence>
<proteinExistence type="inferred from homology"/>
<comment type="similarity">
    <text evidence="9 12">Belongs to the GARS family.</text>
</comment>
<evidence type="ECO:0000256" key="12">
    <source>
        <dbReference type="HAMAP-Rule" id="MF_00138"/>
    </source>
</evidence>
<organism evidence="15 16">
    <name type="scientific">Muricoccus vinaceus</name>
    <dbReference type="NCBI Taxonomy" id="424704"/>
    <lineage>
        <taxon>Bacteria</taxon>
        <taxon>Pseudomonadati</taxon>
        <taxon>Pseudomonadota</taxon>
        <taxon>Alphaproteobacteria</taxon>
        <taxon>Acetobacterales</taxon>
        <taxon>Roseomonadaceae</taxon>
        <taxon>Muricoccus</taxon>
    </lineage>
</organism>
<evidence type="ECO:0000256" key="9">
    <source>
        <dbReference type="ARBA" id="ARBA00038345"/>
    </source>
</evidence>
<evidence type="ECO:0000256" key="4">
    <source>
        <dbReference type="ARBA" id="ARBA00013255"/>
    </source>
</evidence>
<dbReference type="EMBL" id="JBHLVZ010000033">
    <property type="protein sequence ID" value="MFC0386568.1"/>
    <property type="molecule type" value="Genomic_DNA"/>
</dbReference>
<dbReference type="PANTHER" id="PTHR43472:SF1">
    <property type="entry name" value="PHOSPHORIBOSYLAMINE--GLYCINE LIGASE, CHLOROPLASTIC"/>
    <property type="match status" value="1"/>
</dbReference>
<dbReference type="Pfam" id="PF01071">
    <property type="entry name" value="GARS_A"/>
    <property type="match status" value="1"/>
</dbReference>
<protein>
    <recommendedName>
        <fullName evidence="4 12">Phosphoribosylamine--glycine ligase</fullName>
        <ecNumber evidence="4 12">6.3.4.13</ecNumber>
    </recommendedName>
    <alternativeName>
        <fullName evidence="12">GARS</fullName>
    </alternativeName>
    <alternativeName>
        <fullName evidence="10 12">Glycinamide ribonucleotide synthetase</fullName>
    </alternativeName>
    <alternativeName>
        <fullName evidence="11 12">Phosphoribosylglycinamide synthetase</fullName>
    </alternativeName>
</protein>
<evidence type="ECO:0000256" key="1">
    <source>
        <dbReference type="ARBA" id="ARBA00001936"/>
    </source>
</evidence>
<evidence type="ECO:0000256" key="13">
    <source>
        <dbReference type="PROSITE-ProRule" id="PRU00409"/>
    </source>
</evidence>
<comment type="cofactor">
    <cofactor evidence="1">
        <name>Mn(2+)</name>
        <dbReference type="ChEBI" id="CHEBI:29035"/>
    </cofactor>
</comment>
<evidence type="ECO:0000256" key="8">
    <source>
        <dbReference type="ARBA" id="ARBA00022840"/>
    </source>
</evidence>
<dbReference type="InterPro" id="IPR000115">
    <property type="entry name" value="PRibGlycinamide_synth"/>
</dbReference>
<evidence type="ECO:0000256" key="7">
    <source>
        <dbReference type="ARBA" id="ARBA00022755"/>
    </source>
</evidence>
<dbReference type="InterPro" id="IPR037123">
    <property type="entry name" value="PRibGlycinamide_synth_C_sf"/>
</dbReference>
<accession>A0ABV6ISH9</accession>
<dbReference type="RefSeq" id="WP_377051155.1">
    <property type="nucleotide sequence ID" value="NZ_JBHLVZ010000033.1"/>
</dbReference>
<dbReference type="NCBIfam" id="TIGR00877">
    <property type="entry name" value="purD"/>
    <property type="match status" value="1"/>
</dbReference>
<dbReference type="EC" id="6.3.4.13" evidence="4 12"/>
<dbReference type="Gene3D" id="3.90.600.10">
    <property type="entry name" value="Phosphoribosylglycinamide synthetase, C-terminal domain"/>
    <property type="match status" value="1"/>
</dbReference>
<dbReference type="InterPro" id="IPR020561">
    <property type="entry name" value="PRibGlycinamid_synth_ATP-grasp"/>
</dbReference>
<dbReference type="Pfam" id="PF02844">
    <property type="entry name" value="GARS_N"/>
    <property type="match status" value="1"/>
</dbReference>
<evidence type="ECO:0000256" key="6">
    <source>
        <dbReference type="ARBA" id="ARBA00022741"/>
    </source>
</evidence>
<dbReference type="InterPro" id="IPR020560">
    <property type="entry name" value="PRibGlycinamide_synth_C-dom"/>
</dbReference>
<dbReference type="Gene3D" id="3.40.50.20">
    <property type="match status" value="1"/>
</dbReference>
<name>A0ABV6ISH9_9PROT</name>
<dbReference type="Pfam" id="PF02843">
    <property type="entry name" value="GARS_C"/>
    <property type="match status" value="1"/>
</dbReference>
<gene>
    <name evidence="12 15" type="primary">purD</name>
    <name evidence="15" type="ORF">ACFFIC_13580</name>
</gene>
<dbReference type="SUPFAM" id="SSF52440">
    <property type="entry name" value="PreATP-grasp domain"/>
    <property type="match status" value="1"/>
</dbReference>
<dbReference type="Gene3D" id="3.30.1490.20">
    <property type="entry name" value="ATP-grasp fold, A domain"/>
    <property type="match status" value="1"/>
</dbReference>
<dbReference type="InterPro" id="IPR013815">
    <property type="entry name" value="ATP_grasp_subdomain_1"/>
</dbReference>
<dbReference type="InterPro" id="IPR020562">
    <property type="entry name" value="PRibGlycinamide_synth_N"/>
</dbReference>
<evidence type="ECO:0000256" key="3">
    <source>
        <dbReference type="ARBA" id="ARBA00005174"/>
    </source>
</evidence>
<dbReference type="SMART" id="SM01209">
    <property type="entry name" value="GARS_A"/>
    <property type="match status" value="1"/>
</dbReference>
<dbReference type="GO" id="GO:0004637">
    <property type="term" value="F:phosphoribosylamine-glycine ligase activity"/>
    <property type="evidence" value="ECO:0007669"/>
    <property type="project" value="UniProtKB-EC"/>
</dbReference>
<keyword evidence="16" id="KW-1185">Reference proteome</keyword>
<feature type="domain" description="ATP-grasp" evidence="14">
    <location>
        <begin position="107"/>
        <end position="313"/>
    </location>
</feature>
<comment type="caution">
    <text evidence="15">The sequence shown here is derived from an EMBL/GenBank/DDBJ whole genome shotgun (WGS) entry which is preliminary data.</text>
</comment>
<evidence type="ECO:0000256" key="11">
    <source>
        <dbReference type="ARBA" id="ARBA00042864"/>
    </source>
</evidence>
<dbReference type="SMART" id="SM01210">
    <property type="entry name" value="GARS_C"/>
    <property type="match status" value="1"/>
</dbReference>
<comment type="catalytic activity">
    <reaction evidence="12">
        <text>5-phospho-beta-D-ribosylamine + glycine + ATP = N(1)-(5-phospho-beta-D-ribosyl)glycinamide + ADP + phosphate + H(+)</text>
        <dbReference type="Rhea" id="RHEA:17453"/>
        <dbReference type="ChEBI" id="CHEBI:15378"/>
        <dbReference type="ChEBI" id="CHEBI:30616"/>
        <dbReference type="ChEBI" id="CHEBI:43474"/>
        <dbReference type="ChEBI" id="CHEBI:57305"/>
        <dbReference type="ChEBI" id="CHEBI:58681"/>
        <dbReference type="ChEBI" id="CHEBI:143788"/>
        <dbReference type="ChEBI" id="CHEBI:456216"/>
        <dbReference type="EC" id="6.3.4.13"/>
    </reaction>
</comment>
<dbReference type="PROSITE" id="PS50975">
    <property type="entry name" value="ATP_GRASP"/>
    <property type="match status" value="1"/>
</dbReference>
<dbReference type="SUPFAM" id="SSF51246">
    <property type="entry name" value="Rudiment single hybrid motif"/>
    <property type="match status" value="1"/>
</dbReference>
<comment type="cofactor">
    <cofactor evidence="2">
        <name>Mg(2+)</name>
        <dbReference type="ChEBI" id="CHEBI:18420"/>
    </cofactor>
</comment>
<dbReference type="HAMAP" id="MF_00138">
    <property type="entry name" value="GARS"/>
    <property type="match status" value="1"/>
</dbReference>
<dbReference type="InterPro" id="IPR011054">
    <property type="entry name" value="Rudment_hybrid_motif"/>
</dbReference>
<dbReference type="SUPFAM" id="SSF56059">
    <property type="entry name" value="Glutathione synthetase ATP-binding domain-like"/>
    <property type="match status" value="1"/>
</dbReference>
<dbReference type="InterPro" id="IPR016185">
    <property type="entry name" value="PreATP-grasp_dom_sf"/>
</dbReference>